<dbReference type="RefSeq" id="WP_273844357.1">
    <property type="nucleotide sequence ID" value="NZ_JAQQWT010000008.1"/>
</dbReference>
<keyword evidence="2" id="KW-1185">Reference proteome</keyword>
<dbReference type="InterPro" id="IPR029062">
    <property type="entry name" value="Class_I_gatase-like"/>
</dbReference>
<organism evidence="1 2">
    <name type="scientific">Halalkalibacter alkalisediminis</name>
    <dbReference type="NCBI Taxonomy" id="935616"/>
    <lineage>
        <taxon>Bacteria</taxon>
        <taxon>Bacillati</taxon>
        <taxon>Bacillota</taxon>
        <taxon>Bacilli</taxon>
        <taxon>Bacillales</taxon>
        <taxon>Bacillaceae</taxon>
        <taxon>Halalkalibacter</taxon>
    </lineage>
</organism>
<comment type="caution">
    <text evidence="1">The sequence shown here is derived from an EMBL/GenBank/DDBJ whole genome shotgun (WGS) entry which is preliminary data.</text>
</comment>
<dbReference type="GO" id="GO:0016787">
    <property type="term" value="F:hydrolase activity"/>
    <property type="evidence" value="ECO:0007669"/>
    <property type="project" value="UniProtKB-KW"/>
</dbReference>
<dbReference type="SUPFAM" id="SSF52317">
    <property type="entry name" value="Class I glutamine amidotransferase-like"/>
    <property type="match status" value="1"/>
</dbReference>
<dbReference type="PANTHER" id="PTHR43235:SF1">
    <property type="entry name" value="GLUTAMINE AMIDOTRANSFERASE PB2B2.05-RELATED"/>
    <property type="match status" value="1"/>
</dbReference>
<dbReference type="InterPro" id="IPR011697">
    <property type="entry name" value="Peptidase_C26"/>
</dbReference>
<proteinExistence type="predicted"/>
<reference evidence="1 2" key="1">
    <citation type="submission" date="2024-09" db="EMBL/GenBank/DDBJ databases">
        <authorList>
            <person name="Sun Q."/>
            <person name="Mori K."/>
        </authorList>
    </citation>
    <scope>NUCLEOTIDE SEQUENCE [LARGE SCALE GENOMIC DNA]</scope>
    <source>
        <strain evidence="1 2">NCAIM B.02301</strain>
    </source>
</reference>
<keyword evidence="1" id="KW-0378">Hydrolase</keyword>
<dbReference type="Proteomes" id="UP001589833">
    <property type="component" value="Unassembled WGS sequence"/>
</dbReference>
<accession>A0ABV6NIF1</accession>
<protein>
    <submittedName>
        <fullName evidence="1">Gamma-glutamyl-gamma-aminobutyrate hydrolase family protein</fullName>
    </submittedName>
</protein>
<evidence type="ECO:0000313" key="2">
    <source>
        <dbReference type="Proteomes" id="UP001589833"/>
    </source>
</evidence>
<name>A0ABV6NIF1_9BACI</name>
<dbReference type="InterPro" id="IPR044668">
    <property type="entry name" value="PuuD-like"/>
</dbReference>
<sequence>MSNLKKPIIGMTSSIVNHNHIPSVNLHQKFILSVKTAGGIPLIIPTGTDEMAEEWASICDGIILTNGEDVDPHSFNQDPDPNLEQTNEKRDKLEMALVKQAQQKKKPILGICRGNTILNVALGGTLIQDIPSRNPKAVNHNQKAARPEATHSIQIKEDSWLYKILHTSTFRVNSMHHQAIDQLGANLKEAALAPDGTVEAVEGISESPVMWGVKWHPEEMASEDPTMQLLFEAFIKECENVGH</sequence>
<dbReference type="EMBL" id="JBHLTR010000031">
    <property type="protein sequence ID" value="MFC0560533.1"/>
    <property type="molecule type" value="Genomic_DNA"/>
</dbReference>
<dbReference type="PANTHER" id="PTHR43235">
    <property type="entry name" value="GLUTAMINE AMIDOTRANSFERASE PB2B2.05-RELATED"/>
    <property type="match status" value="1"/>
</dbReference>
<dbReference type="Pfam" id="PF07722">
    <property type="entry name" value="Peptidase_C26"/>
    <property type="match status" value="1"/>
</dbReference>
<dbReference type="CDD" id="cd01745">
    <property type="entry name" value="GATase1_2"/>
    <property type="match status" value="1"/>
</dbReference>
<evidence type="ECO:0000313" key="1">
    <source>
        <dbReference type="EMBL" id="MFC0560533.1"/>
    </source>
</evidence>
<dbReference type="PROSITE" id="PS51273">
    <property type="entry name" value="GATASE_TYPE_1"/>
    <property type="match status" value="1"/>
</dbReference>
<dbReference type="Gene3D" id="3.40.50.880">
    <property type="match status" value="1"/>
</dbReference>
<gene>
    <name evidence="1" type="ORF">ACFFH4_16200</name>
</gene>